<keyword evidence="4" id="KW-1185">Reference proteome</keyword>
<evidence type="ECO:0000256" key="2">
    <source>
        <dbReference type="ARBA" id="ARBA00022679"/>
    </source>
</evidence>
<dbReference type="CDD" id="cd06533">
    <property type="entry name" value="Glyco_transf_WecG_TagA"/>
    <property type="match status" value="1"/>
</dbReference>
<accession>G0V483</accession>
<dbReference type="Proteomes" id="UP000007652">
    <property type="component" value="Unassembled WGS sequence"/>
</dbReference>
<name>G0V483_9CLOT</name>
<protein>
    <submittedName>
        <fullName evidence="3">N-acetylmannosaminyltransferase</fullName>
        <ecNumber evidence="3">2.4.1.187</ecNumber>
    </submittedName>
</protein>
<gene>
    <name evidence="3" type="ORF">CAAU_0274</name>
</gene>
<dbReference type="AlphaFoldDB" id="G0V483"/>
<sequence>MKVELNGIPIFAGNFDDLMKTLYQRIKGDQKTAVISANPEVLHYLISKNFKFDDEYIFIPDGIGTCLIVLVSKGKILKKIAGIDVFYEMLRSSGKLNLKLFFLGARDEVIKRAYANAIDKFNAKVVGYNHGYFDSHEEETIVDKINLLSPDVLFVGLGCPKQEEFIDKYKDKLNVKLIVAVGGSFDVLAERVKRAPRWMISLGLEWLYRVMVEPVRIKRLKKVLIFVARSILNF</sequence>
<keyword evidence="1 3" id="KW-0328">Glycosyltransferase</keyword>
<evidence type="ECO:0000313" key="4">
    <source>
        <dbReference type="Proteomes" id="UP000007652"/>
    </source>
</evidence>
<dbReference type="GO" id="GO:0047244">
    <property type="term" value="F:N-acetylglucosaminyldiphosphoundecaprenol N-acetyl-beta-D-mannosaminyltransferase activity"/>
    <property type="evidence" value="ECO:0007669"/>
    <property type="project" value="UniProtKB-EC"/>
</dbReference>
<comment type="caution">
    <text evidence="3">The sequence shown here is derived from an EMBL/GenBank/DDBJ whole genome shotgun (WGS) entry which is preliminary data.</text>
</comment>
<dbReference type="NCBIfam" id="TIGR00696">
    <property type="entry name" value="wecG_tagA_cpsF"/>
    <property type="match status" value="1"/>
</dbReference>
<dbReference type="EMBL" id="CAKP01000009">
    <property type="protein sequence ID" value="CCC57923.1"/>
    <property type="molecule type" value="Genomic_DNA"/>
</dbReference>
<dbReference type="Pfam" id="PF03808">
    <property type="entry name" value="Glyco_tran_WecG"/>
    <property type="match status" value="1"/>
</dbReference>
<dbReference type="InterPro" id="IPR004629">
    <property type="entry name" value="WecG_TagA_CpsF"/>
</dbReference>
<dbReference type="PANTHER" id="PTHR34136:SF1">
    <property type="entry name" value="UDP-N-ACETYL-D-MANNOSAMINURONIC ACID TRANSFERASE"/>
    <property type="match status" value="1"/>
</dbReference>
<evidence type="ECO:0000313" key="3">
    <source>
        <dbReference type="EMBL" id="CCC57923.1"/>
    </source>
</evidence>
<keyword evidence="2 3" id="KW-0808">Transferase</keyword>
<evidence type="ECO:0000256" key="1">
    <source>
        <dbReference type="ARBA" id="ARBA00022676"/>
    </source>
</evidence>
<dbReference type="STRING" id="857293.CAAU_0274"/>
<reference evidence="3 4" key="1">
    <citation type="journal article" date="2011" name="J. Bacteriol.">
        <title>Draft genome sequence of Caloramator australicus strain RC3T, a thermoanaerobe from the Great Artesian Basin of Australia.</title>
        <authorList>
            <person name="Ogg C.D."/>
            <person name="Patel B.K.C."/>
        </authorList>
    </citation>
    <scope>NUCLEOTIDE SEQUENCE [LARGE SCALE GENOMIC DNA]</scope>
    <source>
        <strain evidence="3 4">RC3</strain>
    </source>
</reference>
<proteinExistence type="predicted"/>
<organism evidence="3 4">
    <name type="scientific">Caloramator australicus RC3</name>
    <dbReference type="NCBI Taxonomy" id="857293"/>
    <lineage>
        <taxon>Bacteria</taxon>
        <taxon>Bacillati</taxon>
        <taxon>Bacillota</taxon>
        <taxon>Clostridia</taxon>
        <taxon>Eubacteriales</taxon>
        <taxon>Clostridiaceae</taxon>
        <taxon>Caloramator</taxon>
    </lineage>
</organism>
<dbReference type="EC" id="2.4.1.187" evidence="3"/>
<dbReference type="eggNOG" id="COG1922">
    <property type="taxonomic scope" value="Bacteria"/>
</dbReference>
<dbReference type="RefSeq" id="WP_008907646.1">
    <property type="nucleotide sequence ID" value="NZ_CAKP01000009.1"/>
</dbReference>
<dbReference type="PANTHER" id="PTHR34136">
    <property type="match status" value="1"/>
</dbReference>